<proteinExistence type="predicted"/>
<gene>
    <name evidence="2" type="ORF">BDV95DRAFT_569457</name>
</gene>
<evidence type="ECO:0000313" key="2">
    <source>
        <dbReference type="EMBL" id="KAF2872307.1"/>
    </source>
</evidence>
<sequence>MDPLRPYSHNRSKSSRVIYVNTCIKRADVPGALASLACNREYILSSMASPTRTQPLLTDRIQNLPPELRTRIYGFVLDPGNPAPLVPLRSRRRVSPSPSKSNSDNTSIWPQYQAATTLLLLSRQIYLEASAIMTAAVRAYIPINGVMAFEALLTPLNDYGPNFLAPTQATILHALSSFINVHIHLHTDWRPALNPADREAHLDLNTAFIYGRLRQALIIFTSASAALTALQTVPVSSADRGPAQRHAIVHLDHHVSDWQHMVPGGTPYRLKHLLHIMGNDPHTQWDVRYYVFTGTQADDRGFWNGVLADEWEYVRGEGAKYANVRVRAEVYGELNIDIEDKKEGGDGEQNETGENENEEEGGGDEKQRVDEEEERKRDEKAVVTREITPSALGWPSWPDDVPWRVSAPRTDITVGEPLFQGPTFNGSTVRRHSKAWW</sequence>
<feature type="region of interest" description="Disordered" evidence="1">
    <location>
        <begin position="87"/>
        <end position="106"/>
    </location>
</feature>
<protein>
    <recommendedName>
        <fullName evidence="4">F-box domain-containing protein</fullName>
    </recommendedName>
</protein>
<evidence type="ECO:0000256" key="1">
    <source>
        <dbReference type="SAM" id="MobiDB-lite"/>
    </source>
</evidence>
<accession>A0A7C8IGC3</accession>
<organism evidence="2 3">
    <name type="scientific">Massariosphaeria phaeospora</name>
    <dbReference type="NCBI Taxonomy" id="100035"/>
    <lineage>
        <taxon>Eukaryota</taxon>
        <taxon>Fungi</taxon>
        <taxon>Dikarya</taxon>
        <taxon>Ascomycota</taxon>
        <taxon>Pezizomycotina</taxon>
        <taxon>Dothideomycetes</taxon>
        <taxon>Pleosporomycetidae</taxon>
        <taxon>Pleosporales</taxon>
        <taxon>Pleosporales incertae sedis</taxon>
        <taxon>Massariosphaeria</taxon>
    </lineage>
</organism>
<evidence type="ECO:0000313" key="3">
    <source>
        <dbReference type="Proteomes" id="UP000481861"/>
    </source>
</evidence>
<feature type="compositionally biased region" description="Acidic residues" evidence="1">
    <location>
        <begin position="346"/>
        <end position="362"/>
    </location>
</feature>
<feature type="compositionally biased region" description="Basic and acidic residues" evidence="1">
    <location>
        <begin position="363"/>
        <end position="383"/>
    </location>
</feature>
<comment type="caution">
    <text evidence="2">The sequence shown here is derived from an EMBL/GenBank/DDBJ whole genome shotgun (WGS) entry which is preliminary data.</text>
</comment>
<evidence type="ECO:0008006" key="4">
    <source>
        <dbReference type="Google" id="ProtNLM"/>
    </source>
</evidence>
<dbReference type="EMBL" id="JAADJZ010000009">
    <property type="protein sequence ID" value="KAF2872307.1"/>
    <property type="molecule type" value="Genomic_DNA"/>
</dbReference>
<keyword evidence="3" id="KW-1185">Reference proteome</keyword>
<dbReference type="OrthoDB" id="3673440at2759"/>
<feature type="region of interest" description="Disordered" evidence="1">
    <location>
        <begin position="338"/>
        <end position="383"/>
    </location>
</feature>
<reference evidence="2 3" key="1">
    <citation type="submission" date="2020-01" db="EMBL/GenBank/DDBJ databases">
        <authorList>
            <consortium name="DOE Joint Genome Institute"/>
            <person name="Haridas S."/>
            <person name="Albert R."/>
            <person name="Binder M."/>
            <person name="Bloem J."/>
            <person name="Labutti K."/>
            <person name="Salamov A."/>
            <person name="Andreopoulos B."/>
            <person name="Baker S.E."/>
            <person name="Barry K."/>
            <person name="Bills G."/>
            <person name="Bluhm B.H."/>
            <person name="Cannon C."/>
            <person name="Castanera R."/>
            <person name="Culley D.E."/>
            <person name="Daum C."/>
            <person name="Ezra D."/>
            <person name="Gonzalez J.B."/>
            <person name="Henrissat B."/>
            <person name="Kuo A."/>
            <person name="Liang C."/>
            <person name="Lipzen A."/>
            <person name="Lutzoni F."/>
            <person name="Magnuson J."/>
            <person name="Mondo S."/>
            <person name="Nolan M."/>
            <person name="Ohm R."/>
            <person name="Pangilinan J."/>
            <person name="Park H.-J.H."/>
            <person name="Ramirez L."/>
            <person name="Alfaro M."/>
            <person name="Sun H."/>
            <person name="Tritt A."/>
            <person name="Yoshinaga Y."/>
            <person name="Zwiers L.-H.L."/>
            <person name="Turgeon B.G."/>
            <person name="Goodwin S.B."/>
            <person name="Spatafora J.W."/>
            <person name="Crous P.W."/>
            <person name="Grigoriev I.V."/>
        </authorList>
    </citation>
    <scope>NUCLEOTIDE SEQUENCE [LARGE SCALE GENOMIC DNA]</scope>
    <source>
        <strain evidence="2 3">CBS 611.86</strain>
    </source>
</reference>
<dbReference type="Proteomes" id="UP000481861">
    <property type="component" value="Unassembled WGS sequence"/>
</dbReference>
<dbReference type="AlphaFoldDB" id="A0A7C8IGC3"/>
<name>A0A7C8IGC3_9PLEO</name>